<accession>A0ABN9YC54</accession>
<gene>
    <name evidence="2" type="ORF">PCOR1329_LOCUS84064</name>
</gene>
<keyword evidence="3" id="KW-1185">Reference proteome</keyword>
<feature type="compositionally biased region" description="Basic and acidic residues" evidence="1">
    <location>
        <begin position="1"/>
        <end position="11"/>
    </location>
</feature>
<evidence type="ECO:0000256" key="1">
    <source>
        <dbReference type="SAM" id="MobiDB-lite"/>
    </source>
</evidence>
<feature type="region of interest" description="Disordered" evidence="1">
    <location>
        <begin position="1"/>
        <end position="155"/>
    </location>
</feature>
<feature type="compositionally biased region" description="Polar residues" evidence="1">
    <location>
        <begin position="40"/>
        <end position="50"/>
    </location>
</feature>
<reference evidence="2" key="1">
    <citation type="submission" date="2023-10" db="EMBL/GenBank/DDBJ databases">
        <authorList>
            <person name="Chen Y."/>
            <person name="Shah S."/>
            <person name="Dougan E. K."/>
            <person name="Thang M."/>
            <person name="Chan C."/>
        </authorList>
    </citation>
    <scope>NUCLEOTIDE SEQUENCE [LARGE SCALE GENOMIC DNA]</scope>
</reference>
<sequence>RRSLRPPDGENGKTVSKAVKMEEEEEEEEGGEGGAPACAQQRSTHTQHTKNYGVRVRAAGRAANADSGSSERGRSQRGHAGRDLESIWVGSGERGGGATGRRPGAPRGRRPALEQGTDRARAGRRGRLQGGSGGSHADAARSALPRRGLKPKRCL</sequence>
<dbReference type="Proteomes" id="UP001189429">
    <property type="component" value="Unassembled WGS sequence"/>
</dbReference>
<dbReference type="EMBL" id="CAUYUJ010022247">
    <property type="protein sequence ID" value="CAK0909720.1"/>
    <property type="molecule type" value="Genomic_DNA"/>
</dbReference>
<feature type="compositionally biased region" description="Basic and acidic residues" evidence="1">
    <location>
        <begin position="69"/>
        <end position="85"/>
    </location>
</feature>
<organism evidence="2 3">
    <name type="scientific">Prorocentrum cordatum</name>
    <dbReference type="NCBI Taxonomy" id="2364126"/>
    <lineage>
        <taxon>Eukaryota</taxon>
        <taxon>Sar</taxon>
        <taxon>Alveolata</taxon>
        <taxon>Dinophyceae</taxon>
        <taxon>Prorocentrales</taxon>
        <taxon>Prorocentraceae</taxon>
        <taxon>Prorocentrum</taxon>
    </lineage>
</organism>
<evidence type="ECO:0000313" key="2">
    <source>
        <dbReference type="EMBL" id="CAK0909720.1"/>
    </source>
</evidence>
<name>A0ABN9YC54_9DINO</name>
<protein>
    <submittedName>
        <fullName evidence="2">Uncharacterized protein</fullName>
    </submittedName>
</protein>
<feature type="non-terminal residue" evidence="2">
    <location>
        <position position="155"/>
    </location>
</feature>
<comment type="caution">
    <text evidence="2">The sequence shown here is derived from an EMBL/GenBank/DDBJ whole genome shotgun (WGS) entry which is preliminary data.</text>
</comment>
<feature type="non-terminal residue" evidence="2">
    <location>
        <position position="1"/>
    </location>
</feature>
<evidence type="ECO:0000313" key="3">
    <source>
        <dbReference type="Proteomes" id="UP001189429"/>
    </source>
</evidence>
<feature type="compositionally biased region" description="Acidic residues" evidence="1">
    <location>
        <begin position="22"/>
        <end position="31"/>
    </location>
</feature>
<feature type="compositionally biased region" description="Low complexity" evidence="1">
    <location>
        <begin position="53"/>
        <end position="68"/>
    </location>
</feature>
<proteinExistence type="predicted"/>